<sequence length="250" mass="27414">MPRHNAKVNRRGVSGGRRYSVSMMKKRWVWIAAAVPALMSAQPAQAEIVLSQLIVDLGSGAAHRQDIEIWNNGEERAFVSVTPAEIVGAGLAAEHRREESNPEKLGLLVSPNRLILEPGQHKLIRIAALGKSLERERVYRVTVKPVVGELAKDQSGLKVLVGYDVLALVRPANSQSQVSGRWEGSTLIVKNDGNESVELIEGKQCSAPTQCETLPAKRLYAGAEWRVPVARKAPVEMSVKSRTSTRKVQF</sequence>
<reference evidence="2 3" key="1">
    <citation type="submission" date="2018-09" db="EMBL/GenBank/DDBJ databases">
        <title>Sphingomonas sp. DAC4.</title>
        <authorList>
            <person name="Seo T."/>
        </authorList>
    </citation>
    <scope>NUCLEOTIDE SEQUENCE [LARGE SCALE GENOMIC DNA]</scope>
    <source>
        <strain evidence="2 3">DAC4</strain>
    </source>
</reference>
<accession>A0A418PYH7</accession>
<feature type="chain" id="PRO_5019255442" evidence="1">
    <location>
        <begin position="47"/>
        <end position="250"/>
    </location>
</feature>
<protein>
    <submittedName>
        <fullName evidence="2">Uncharacterized protein</fullName>
    </submittedName>
</protein>
<name>A0A418PYH7_9SPHN</name>
<dbReference type="InterPro" id="IPR008962">
    <property type="entry name" value="PapD-like_sf"/>
</dbReference>
<comment type="caution">
    <text evidence="2">The sequence shown here is derived from an EMBL/GenBank/DDBJ whole genome shotgun (WGS) entry which is preliminary data.</text>
</comment>
<feature type="signal peptide" evidence="1">
    <location>
        <begin position="1"/>
        <end position="46"/>
    </location>
</feature>
<keyword evidence="1" id="KW-0732">Signal</keyword>
<dbReference type="Gene3D" id="2.60.40.10">
    <property type="entry name" value="Immunoglobulins"/>
    <property type="match status" value="1"/>
</dbReference>
<evidence type="ECO:0000256" key="1">
    <source>
        <dbReference type="SAM" id="SignalP"/>
    </source>
</evidence>
<evidence type="ECO:0000313" key="2">
    <source>
        <dbReference type="EMBL" id="RIX27048.1"/>
    </source>
</evidence>
<gene>
    <name evidence="2" type="ORF">D3M59_10860</name>
</gene>
<evidence type="ECO:0000313" key="3">
    <source>
        <dbReference type="Proteomes" id="UP000285023"/>
    </source>
</evidence>
<proteinExistence type="predicted"/>
<dbReference type="SUPFAM" id="SSF49354">
    <property type="entry name" value="PapD-like"/>
    <property type="match status" value="1"/>
</dbReference>
<organism evidence="2 3">
    <name type="scientific">Sphingomonas edaphi</name>
    <dbReference type="NCBI Taxonomy" id="2315689"/>
    <lineage>
        <taxon>Bacteria</taxon>
        <taxon>Pseudomonadati</taxon>
        <taxon>Pseudomonadota</taxon>
        <taxon>Alphaproteobacteria</taxon>
        <taxon>Sphingomonadales</taxon>
        <taxon>Sphingomonadaceae</taxon>
        <taxon>Sphingomonas</taxon>
    </lineage>
</organism>
<dbReference type="InterPro" id="IPR013783">
    <property type="entry name" value="Ig-like_fold"/>
</dbReference>
<dbReference type="Proteomes" id="UP000285023">
    <property type="component" value="Unassembled WGS sequence"/>
</dbReference>
<dbReference type="AlphaFoldDB" id="A0A418PYH7"/>
<keyword evidence="3" id="KW-1185">Reference proteome</keyword>
<dbReference type="EMBL" id="QXTF01000004">
    <property type="protein sequence ID" value="RIX27048.1"/>
    <property type="molecule type" value="Genomic_DNA"/>
</dbReference>